<reference evidence="2" key="1">
    <citation type="submission" date="2018-05" db="EMBL/GenBank/DDBJ databases">
        <authorList>
            <person name="Lanie J.A."/>
            <person name="Ng W.-L."/>
            <person name="Kazmierczak K.M."/>
            <person name="Andrzejewski T.M."/>
            <person name="Davidsen T.M."/>
            <person name="Wayne K.J."/>
            <person name="Tettelin H."/>
            <person name="Glass J.I."/>
            <person name="Rusch D."/>
            <person name="Podicherti R."/>
            <person name="Tsui H.-C.T."/>
            <person name="Winkler M.E."/>
        </authorList>
    </citation>
    <scope>NUCLEOTIDE SEQUENCE</scope>
</reference>
<name>A0A381SRX2_9ZZZZ</name>
<dbReference type="Pfam" id="PF00149">
    <property type="entry name" value="Metallophos"/>
    <property type="match status" value="1"/>
</dbReference>
<protein>
    <recommendedName>
        <fullName evidence="1">Calcineurin-like phosphoesterase domain-containing protein</fullName>
    </recommendedName>
</protein>
<dbReference type="SUPFAM" id="SSF56300">
    <property type="entry name" value="Metallo-dependent phosphatases"/>
    <property type="match status" value="1"/>
</dbReference>
<organism evidence="2">
    <name type="scientific">marine metagenome</name>
    <dbReference type="NCBI Taxonomy" id="408172"/>
    <lineage>
        <taxon>unclassified sequences</taxon>
        <taxon>metagenomes</taxon>
        <taxon>ecological metagenomes</taxon>
    </lineage>
</organism>
<dbReference type="InterPro" id="IPR051918">
    <property type="entry name" value="STPP_CPPED1"/>
</dbReference>
<evidence type="ECO:0000313" key="2">
    <source>
        <dbReference type="EMBL" id="SVA06775.1"/>
    </source>
</evidence>
<proteinExistence type="predicted"/>
<dbReference type="Gene3D" id="3.60.21.10">
    <property type="match status" value="1"/>
</dbReference>
<dbReference type="PANTHER" id="PTHR43143">
    <property type="entry name" value="METALLOPHOSPHOESTERASE, CALCINEURIN SUPERFAMILY"/>
    <property type="match status" value="1"/>
</dbReference>
<feature type="domain" description="Calcineurin-like phosphoesterase" evidence="1">
    <location>
        <begin position="89"/>
        <end position="295"/>
    </location>
</feature>
<dbReference type="GO" id="GO:0016787">
    <property type="term" value="F:hydrolase activity"/>
    <property type="evidence" value="ECO:0007669"/>
    <property type="project" value="InterPro"/>
</dbReference>
<dbReference type="PANTHER" id="PTHR43143:SF1">
    <property type="entry name" value="SERINE_THREONINE-PROTEIN PHOSPHATASE CPPED1"/>
    <property type="match status" value="1"/>
</dbReference>
<evidence type="ECO:0000259" key="1">
    <source>
        <dbReference type="Pfam" id="PF00149"/>
    </source>
</evidence>
<sequence length="397" mass="45444">MKRGNSFLLWIGNSFAEGEFMKKVHPDQLEMHKTFGNGKLKPDKNISISRRTFLHKSIVSGGVVGAATYGWWPLINTIDIAHAAGNVNFAWVSDTHLYPKSLNTRFVDKAERAFKEIQAMKPDFMIFGGDLAQKGDPVELRLGAQLLKAVTVPKYFIPGEHDWYLDMGKLWNKEFGESPWSKNINGIHFVGLNTVGQAPDYWSAKKMSPKERMGHMEALDGSVAGPWAGLGLKQLRWLDSDLATVKKNTPIVLFTHNPLYEYYPPWNFWVRDWREVHEIVRPYSNVTNIHGHSHQVLYNEIGSMRSIGMLATSWPWPYPPEGVPKLTKPHVRVDPGDPFDGVGWTKHRWTQQNRMDYDYMMWDRDVYADATWDAGTGDNPGLALRSRVVDKIWQYAK</sequence>
<dbReference type="InterPro" id="IPR004843">
    <property type="entry name" value="Calcineurin-like_PHP"/>
</dbReference>
<dbReference type="InterPro" id="IPR029052">
    <property type="entry name" value="Metallo-depent_PP-like"/>
</dbReference>
<dbReference type="AlphaFoldDB" id="A0A381SRX2"/>
<dbReference type="EMBL" id="UINC01003490">
    <property type="protein sequence ID" value="SVA06775.1"/>
    <property type="molecule type" value="Genomic_DNA"/>
</dbReference>
<gene>
    <name evidence="2" type="ORF">METZ01_LOCUS59629</name>
</gene>
<accession>A0A381SRX2</accession>